<sequence length="296" mass="31618">MSRKPLLPGHRAPVDRFADRLRKRRHTLSPSLLKVAEYLDGNRHAVLGKSALDIGMELGTSDATVIRAVQALGFGGLVDLKETFQDYLGITASPSHKMAATTAHYVTGSDAAIDFVAADLANAMAALGSAENRAAMARGIEVLASARRIGVFGIGASGIIASYAARLFSRSGYPSYALNLTGIALAEQLLQMAEGDVVLMMAHGRKHREAAAVLAEAERLSVPLVMILTQDESPLGRQAAAVITMPRSKSEHVALHAPMLCCIEAMMLGLASIDSEKTVETLERLVELREIIRPPK</sequence>
<keyword evidence="3" id="KW-0804">Transcription</keyword>
<evidence type="ECO:0000259" key="5">
    <source>
        <dbReference type="PROSITE" id="PS51464"/>
    </source>
</evidence>
<reference evidence="6 7" key="1">
    <citation type="submission" date="2017-01" db="EMBL/GenBank/DDBJ databases">
        <authorList>
            <person name="Mah S.A."/>
            <person name="Swanson W.J."/>
            <person name="Moy G.W."/>
            <person name="Vacquier V.D."/>
        </authorList>
    </citation>
    <scope>NUCLEOTIDE SEQUENCE [LARGE SCALE GENOMIC DNA]</scope>
    <source>
        <strain evidence="6 7">DSM 11589</strain>
    </source>
</reference>
<evidence type="ECO:0000259" key="4">
    <source>
        <dbReference type="PROSITE" id="PS51071"/>
    </source>
</evidence>
<dbReference type="InterPro" id="IPR046348">
    <property type="entry name" value="SIS_dom_sf"/>
</dbReference>
<dbReference type="PANTHER" id="PTHR30514:SF1">
    <property type="entry name" value="HTH-TYPE TRANSCRIPTIONAL REGULATOR HEXR-RELATED"/>
    <property type="match status" value="1"/>
</dbReference>
<dbReference type="SUPFAM" id="SSF46689">
    <property type="entry name" value="Homeodomain-like"/>
    <property type="match status" value="1"/>
</dbReference>
<evidence type="ECO:0000313" key="7">
    <source>
        <dbReference type="Proteomes" id="UP000185678"/>
    </source>
</evidence>
<dbReference type="AlphaFoldDB" id="A0A1N7NCU9"/>
<dbReference type="CDD" id="cd05013">
    <property type="entry name" value="SIS_RpiR"/>
    <property type="match status" value="1"/>
</dbReference>
<protein>
    <submittedName>
        <fullName evidence="6">Transcriptional regulator, RpiR family</fullName>
    </submittedName>
</protein>
<dbReference type="InterPro" id="IPR036388">
    <property type="entry name" value="WH-like_DNA-bd_sf"/>
</dbReference>
<dbReference type="EMBL" id="FTOA01000005">
    <property type="protein sequence ID" value="SIS96205.1"/>
    <property type="molecule type" value="Genomic_DNA"/>
</dbReference>
<gene>
    <name evidence="6" type="ORF">SAMN05421779_10533</name>
</gene>
<dbReference type="Pfam" id="PF01418">
    <property type="entry name" value="HTH_6"/>
    <property type="match status" value="1"/>
</dbReference>
<dbReference type="Gene3D" id="3.40.50.10490">
    <property type="entry name" value="Glucose-6-phosphate isomerase like protein, domain 1"/>
    <property type="match status" value="1"/>
</dbReference>
<dbReference type="InterPro" id="IPR035472">
    <property type="entry name" value="RpiR-like_SIS"/>
</dbReference>
<dbReference type="GO" id="GO:0097367">
    <property type="term" value="F:carbohydrate derivative binding"/>
    <property type="evidence" value="ECO:0007669"/>
    <property type="project" value="InterPro"/>
</dbReference>
<dbReference type="PROSITE" id="PS51071">
    <property type="entry name" value="HTH_RPIR"/>
    <property type="match status" value="1"/>
</dbReference>
<feature type="domain" description="HTH rpiR-type" evidence="4">
    <location>
        <begin position="15"/>
        <end position="91"/>
    </location>
</feature>
<dbReference type="SUPFAM" id="SSF53697">
    <property type="entry name" value="SIS domain"/>
    <property type="match status" value="1"/>
</dbReference>
<feature type="domain" description="SIS" evidence="5">
    <location>
        <begin position="139"/>
        <end position="276"/>
    </location>
</feature>
<keyword evidence="2" id="KW-0238">DNA-binding</keyword>
<evidence type="ECO:0000256" key="1">
    <source>
        <dbReference type="ARBA" id="ARBA00023015"/>
    </source>
</evidence>
<dbReference type="InterPro" id="IPR009057">
    <property type="entry name" value="Homeodomain-like_sf"/>
</dbReference>
<organism evidence="6 7">
    <name type="scientific">Insolitispirillum peregrinum</name>
    <dbReference type="NCBI Taxonomy" id="80876"/>
    <lineage>
        <taxon>Bacteria</taxon>
        <taxon>Pseudomonadati</taxon>
        <taxon>Pseudomonadota</taxon>
        <taxon>Alphaproteobacteria</taxon>
        <taxon>Rhodospirillales</taxon>
        <taxon>Novispirillaceae</taxon>
        <taxon>Insolitispirillum</taxon>
    </lineage>
</organism>
<dbReference type="Proteomes" id="UP000185678">
    <property type="component" value="Unassembled WGS sequence"/>
</dbReference>
<evidence type="ECO:0000313" key="6">
    <source>
        <dbReference type="EMBL" id="SIS96205.1"/>
    </source>
</evidence>
<dbReference type="GO" id="GO:1901135">
    <property type="term" value="P:carbohydrate derivative metabolic process"/>
    <property type="evidence" value="ECO:0007669"/>
    <property type="project" value="InterPro"/>
</dbReference>
<dbReference type="STRING" id="80876.SAMN05421779_10533"/>
<dbReference type="RefSeq" id="WP_217696095.1">
    <property type="nucleotide sequence ID" value="NZ_FTOA01000005.1"/>
</dbReference>
<dbReference type="InterPro" id="IPR001347">
    <property type="entry name" value="SIS_dom"/>
</dbReference>
<accession>A0A1N7NCU9</accession>
<dbReference type="GO" id="GO:0003677">
    <property type="term" value="F:DNA binding"/>
    <property type="evidence" value="ECO:0007669"/>
    <property type="project" value="UniProtKB-KW"/>
</dbReference>
<proteinExistence type="predicted"/>
<evidence type="ECO:0000256" key="2">
    <source>
        <dbReference type="ARBA" id="ARBA00023125"/>
    </source>
</evidence>
<keyword evidence="7" id="KW-1185">Reference proteome</keyword>
<dbReference type="InterPro" id="IPR000281">
    <property type="entry name" value="HTH_RpiR"/>
</dbReference>
<evidence type="ECO:0000256" key="3">
    <source>
        <dbReference type="ARBA" id="ARBA00023163"/>
    </source>
</evidence>
<dbReference type="Pfam" id="PF01380">
    <property type="entry name" value="SIS"/>
    <property type="match status" value="1"/>
</dbReference>
<dbReference type="GO" id="GO:0003700">
    <property type="term" value="F:DNA-binding transcription factor activity"/>
    <property type="evidence" value="ECO:0007669"/>
    <property type="project" value="InterPro"/>
</dbReference>
<name>A0A1N7NCU9_9PROT</name>
<dbReference type="PROSITE" id="PS51464">
    <property type="entry name" value="SIS"/>
    <property type="match status" value="1"/>
</dbReference>
<dbReference type="Gene3D" id="1.10.10.10">
    <property type="entry name" value="Winged helix-like DNA-binding domain superfamily/Winged helix DNA-binding domain"/>
    <property type="match status" value="1"/>
</dbReference>
<dbReference type="PANTHER" id="PTHR30514">
    <property type="entry name" value="GLUCOKINASE"/>
    <property type="match status" value="1"/>
</dbReference>
<keyword evidence="1" id="KW-0805">Transcription regulation</keyword>
<dbReference type="InterPro" id="IPR047640">
    <property type="entry name" value="RpiR-like"/>
</dbReference>